<evidence type="ECO:0000313" key="2">
    <source>
        <dbReference type="EMBL" id="BCU70223.1"/>
    </source>
</evidence>
<dbReference type="Pfam" id="PF00483">
    <property type="entry name" value="NTP_transferase"/>
    <property type="match status" value="1"/>
</dbReference>
<dbReference type="InterPro" id="IPR005835">
    <property type="entry name" value="NTP_transferase_dom"/>
</dbReference>
<feature type="domain" description="Nucleotidyl transferase" evidence="1">
    <location>
        <begin position="2"/>
        <end position="224"/>
    </location>
</feature>
<dbReference type="AlphaFoldDB" id="A0A8D5U766"/>
<dbReference type="SUPFAM" id="SSF53448">
    <property type="entry name" value="Nucleotide-diphospho-sugar transferases"/>
    <property type="match status" value="1"/>
</dbReference>
<dbReference type="InterPro" id="IPR050486">
    <property type="entry name" value="Mannose-1P_guanyltransferase"/>
</dbReference>
<dbReference type="InterPro" id="IPR029044">
    <property type="entry name" value="Nucleotide-diphossugar_trans"/>
</dbReference>
<organism evidence="2 3">
    <name type="scientific">Stygiolobus caldivivus</name>
    <dbReference type="NCBI Taxonomy" id="2824673"/>
    <lineage>
        <taxon>Archaea</taxon>
        <taxon>Thermoproteota</taxon>
        <taxon>Thermoprotei</taxon>
        <taxon>Sulfolobales</taxon>
        <taxon>Sulfolobaceae</taxon>
        <taxon>Stygiolobus</taxon>
    </lineage>
</organism>
<dbReference type="Gene3D" id="3.90.550.10">
    <property type="entry name" value="Spore Coat Polysaccharide Biosynthesis Protein SpsA, Chain A"/>
    <property type="match status" value="1"/>
</dbReference>
<protein>
    <submittedName>
        <fullName evidence="2">Nucleotidyltransferase</fullName>
    </submittedName>
</protein>
<name>A0A8D5U766_9CREN</name>
<dbReference type="PANTHER" id="PTHR22572">
    <property type="entry name" value="SUGAR-1-PHOSPHATE GUANYL TRANSFERASE"/>
    <property type="match status" value="1"/>
</dbReference>
<dbReference type="GeneID" id="66163237"/>
<reference evidence="2 3" key="1">
    <citation type="submission" date="2021-04" db="EMBL/GenBank/DDBJ databases">
        <title>Complete genome sequence of Stygiolobus sp. KN-1.</title>
        <authorList>
            <person name="Nakamura K."/>
            <person name="Sakai H."/>
            <person name="Kurosawa N."/>
        </authorList>
    </citation>
    <scope>NUCLEOTIDE SEQUENCE [LARGE SCALE GENOMIC DNA]</scope>
    <source>
        <strain evidence="2 3">KN-1</strain>
    </source>
</reference>
<dbReference type="RefSeq" id="WP_221286697.1">
    <property type="nucleotide sequence ID" value="NZ_AP024597.1"/>
</dbReference>
<proteinExistence type="predicted"/>
<evidence type="ECO:0000259" key="1">
    <source>
        <dbReference type="Pfam" id="PF00483"/>
    </source>
</evidence>
<dbReference type="KEGG" id="csty:KN1_15200"/>
<dbReference type="Proteomes" id="UP000825123">
    <property type="component" value="Chromosome"/>
</dbReference>
<dbReference type="EMBL" id="AP024597">
    <property type="protein sequence ID" value="BCU70223.1"/>
    <property type="molecule type" value="Genomic_DNA"/>
</dbReference>
<keyword evidence="3" id="KW-1185">Reference proteome</keyword>
<gene>
    <name evidence="2" type="ORF">KN1_15200</name>
</gene>
<accession>A0A8D5U766</accession>
<evidence type="ECO:0000313" key="3">
    <source>
        <dbReference type="Proteomes" id="UP000825123"/>
    </source>
</evidence>
<sequence length="229" mass="25956">MKAVILAGGFGKRLRPLTDERPKPLIEIAGKPILEWQIRWLKKFGVTSVFILAGYKKEVLIDWVSKNQEKLGVPIAILTEDQPLGTGGAIKRLQGFISPNEKFFVLNGDILTNLDLSKLEDQKSIAIISLVPLRSPFGIVKVDNEGNITQFVEKPVLKDYWINAGIYRMNSEVFEYLPEKGDIEKETFPLLAQKGLLKGITFNDVYWRSIDTLKDYEEANVEISEVFKD</sequence>
<dbReference type="CDD" id="cd04181">
    <property type="entry name" value="NTP_transferase"/>
    <property type="match status" value="1"/>
</dbReference>